<sequence>MIRKNIDRRVRKTKQQLQTGLAQLLLQKNIDKITVSELSDLVDINRGTFYLHYKDAFDMLDQIENEIFEDFCAILNRYASNVIECNTRLFIIDMFHFIAKNEEMMHFIVSEPGDRAFLTRLKTAFKEKFLKHWMEKNHTESSIEVEYIYSYLLSGCMGLMIQWLKTGMKEPPEQIAKLTEIIILKGLSSFETQIL</sequence>
<keyword evidence="5" id="KW-1185">Reference proteome</keyword>
<dbReference type="Gene3D" id="1.10.357.10">
    <property type="entry name" value="Tetracycline Repressor, domain 2"/>
    <property type="match status" value="1"/>
</dbReference>
<dbReference type="Pfam" id="PF14278">
    <property type="entry name" value="TetR_C_8"/>
    <property type="match status" value="1"/>
</dbReference>
<dbReference type="InterPro" id="IPR001647">
    <property type="entry name" value="HTH_TetR"/>
</dbReference>
<organism evidence="4 5">
    <name type="scientific">Acetobacterium bakii</name>
    <dbReference type="NCBI Taxonomy" id="52689"/>
    <lineage>
        <taxon>Bacteria</taxon>
        <taxon>Bacillati</taxon>
        <taxon>Bacillota</taxon>
        <taxon>Clostridia</taxon>
        <taxon>Eubacteriales</taxon>
        <taxon>Eubacteriaceae</taxon>
        <taxon>Acetobacterium</taxon>
    </lineage>
</organism>
<feature type="domain" description="HTH tetR-type" evidence="3">
    <location>
        <begin position="11"/>
        <end position="71"/>
    </location>
</feature>
<dbReference type="PROSITE" id="PS50977">
    <property type="entry name" value="HTH_TETR_2"/>
    <property type="match status" value="1"/>
</dbReference>
<dbReference type="InterPro" id="IPR009057">
    <property type="entry name" value="Homeodomain-like_sf"/>
</dbReference>
<dbReference type="SUPFAM" id="SSF46689">
    <property type="entry name" value="Homeodomain-like"/>
    <property type="match status" value="1"/>
</dbReference>
<evidence type="ECO:0000256" key="1">
    <source>
        <dbReference type="ARBA" id="ARBA00023125"/>
    </source>
</evidence>
<feature type="DNA-binding region" description="H-T-H motif" evidence="2">
    <location>
        <begin position="34"/>
        <end position="53"/>
    </location>
</feature>
<dbReference type="PATRIC" id="fig|52689.4.peg.1655"/>
<evidence type="ECO:0000313" key="5">
    <source>
        <dbReference type="Proteomes" id="UP000036873"/>
    </source>
</evidence>
<dbReference type="Proteomes" id="UP000036873">
    <property type="component" value="Unassembled WGS sequence"/>
</dbReference>
<proteinExistence type="predicted"/>
<accession>A0A0L6U6Q9</accession>
<name>A0A0L6U6Q9_9FIRM</name>
<dbReference type="AlphaFoldDB" id="A0A0L6U6Q9"/>
<dbReference type="PANTHER" id="PTHR43479:SF7">
    <property type="entry name" value="TETR-FAMILY TRANSCRIPTIONAL REGULATOR"/>
    <property type="match status" value="1"/>
</dbReference>
<keyword evidence="1 2" id="KW-0238">DNA-binding</keyword>
<reference evidence="5" key="1">
    <citation type="submission" date="2015-07" db="EMBL/GenBank/DDBJ databases">
        <title>Draft genome sequence of Acetobacterium bakii DSM 8293, a potential psychrophilic chemical producer through syngas fermentation.</title>
        <authorList>
            <person name="Song Y."/>
            <person name="Hwang S."/>
            <person name="Cho B.-K."/>
        </authorList>
    </citation>
    <scope>NUCLEOTIDE SEQUENCE [LARGE SCALE GENOMIC DNA]</scope>
    <source>
        <strain evidence="5">DSM 8239</strain>
    </source>
</reference>
<comment type="caution">
    <text evidence="4">The sequence shown here is derived from an EMBL/GenBank/DDBJ whole genome shotgun (WGS) entry which is preliminary data.</text>
</comment>
<dbReference type="RefSeq" id="WP_126981242.1">
    <property type="nucleotide sequence ID" value="NZ_LGYO01000003.1"/>
</dbReference>
<gene>
    <name evidence="4" type="ORF">AKG39_00730</name>
</gene>
<dbReference type="STRING" id="52689.AKG39_00730"/>
<evidence type="ECO:0000313" key="4">
    <source>
        <dbReference type="EMBL" id="KNZ43465.1"/>
    </source>
</evidence>
<dbReference type="InterPro" id="IPR039532">
    <property type="entry name" value="TetR_C_Firmicutes"/>
</dbReference>
<dbReference type="InterPro" id="IPR050624">
    <property type="entry name" value="HTH-type_Tx_Regulator"/>
</dbReference>
<protein>
    <recommendedName>
        <fullName evidence="3">HTH tetR-type domain-containing protein</fullName>
    </recommendedName>
</protein>
<evidence type="ECO:0000259" key="3">
    <source>
        <dbReference type="PROSITE" id="PS50977"/>
    </source>
</evidence>
<dbReference type="EMBL" id="LGYO01000003">
    <property type="protein sequence ID" value="KNZ43465.1"/>
    <property type="molecule type" value="Genomic_DNA"/>
</dbReference>
<dbReference type="PANTHER" id="PTHR43479">
    <property type="entry name" value="ACREF/ENVCD OPERON REPRESSOR-RELATED"/>
    <property type="match status" value="1"/>
</dbReference>
<dbReference type="GO" id="GO:0003677">
    <property type="term" value="F:DNA binding"/>
    <property type="evidence" value="ECO:0007669"/>
    <property type="project" value="UniProtKB-UniRule"/>
</dbReference>
<evidence type="ECO:0000256" key="2">
    <source>
        <dbReference type="PROSITE-ProRule" id="PRU00335"/>
    </source>
</evidence>